<dbReference type="PANTHER" id="PTHR22854">
    <property type="entry name" value="TRYPTOPHAN BIOSYNTHESIS PROTEIN"/>
    <property type="match status" value="1"/>
</dbReference>
<dbReference type="RefSeq" id="WP_188465846.1">
    <property type="nucleotide sequence ID" value="NZ_BAABHU010000012.1"/>
</dbReference>
<dbReference type="NCBIfam" id="NF001377">
    <property type="entry name" value="PRK00278.2-4"/>
    <property type="match status" value="1"/>
</dbReference>
<evidence type="ECO:0000259" key="9">
    <source>
        <dbReference type="Pfam" id="PF00218"/>
    </source>
</evidence>
<dbReference type="SUPFAM" id="SSF51366">
    <property type="entry name" value="Ribulose-phoshate binding barrel"/>
    <property type="match status" value="1"/>
</dbReference>
<dbReference type="EMBL" id="BMEC01000012">
    <property type="protein sequence ID" value="GGC45876.1"/>
    <property type="molecule type" value="Genomic_DNA"/>
</dbReference>
<evidence type="ECO:0000256" key="7">
    <source>
        <dbReference type="ARBA" id="ARBA00023141"/>
    </source>
</evidence>
<name>A0ABQ1MVL0_9BACT</name>
<accession>A0ABQ1MVL0</accession>
<evidence type="ECO:0000313" key="10">
    <source>
        <dbReference type="EMBL" id="GGC45876.1"/>
    </source>
</evidence>
<evidence type="ECO:0000256" key="6">
    <source>
        <dbReference type="ARBA" id="ARBA00022822"/>
    </source>
</evidence>
<evidence type="ECO:0000256" key="1">
    <source>
        <dbReference type="ARBA" id="ARBA00001633"/>
    </source>
</evidence>
<evidence type="ECO:0000256" key="2">
    <source>
        <dbReference type="ARBA" id="ARBA00004696"/>
    </source>
</evidence>
<gene>
    <name evidence="10" type="primary">trpC</name>
    <name evidence="10" type="ORF">GCM10011506_34370</name>
</gene>
<evidence type="ECO:0000256" key="8">
    <source>
        <dbReference type="ARBA" id="ARBA00023239"/>
    </source>
</evidence>
<dbReference type="InterPro" id="IPR001468">
    <property type="entry name" value="Indole-3-GlycerolPSynthase_CS"/>
</dbReference>
<evidence type="ECO:0000256" key="5">
    <source>
        <dbReference type="ARBA" id="ARBA00022793"/>
    </source>
</evidence>
<keyword evidence="5" id="KW-0210">Decarboxylase</keyword>
<reference evidence="11" key="1">
    <citation type="journal article" date="2019" name="Int. J. Syst. Evol. Microbiol.">
        <title>The Global Catalogue of Microorganisms (GCM) 10K type strain sequencing project: providing services to taxonomists for standard genome sequencing and annotation.</title>
        <authorList>
            <consortium name="The Broad Institute Genomics Platform"/>
            <consortium name="The Broad Institute Genome Sequencing Center for Infectious Disease"/>
            <person name="Wu L."/>
            <person name="Ma J."/>
        </authorList>
    </citation>
    <scope>NUCLEOTIDE SEQUENCE [LARGE SCALE GENOMIC DNA]</scope>
    <source>
        <strain evidence="11">CGMCC 1.10832</strain>
    </source>
</reference>
<dbReference type="PANTHER" id="PTHR22854:SF2">
    <property type="entry name" value="INDOLE-3-GLYCEROL-PHOSPHATE SYNTHASE"/>
    <property type="match status" value="1"/>
</dbReference>
<evidence type="ECO:0000313" key="11">
    <source>
        <dbReference type="Proteomes" id="UP000636010"/>
    </source>
</evidence>
<comment type="caution">
    <text evidence="10">The sequence shown here is derived from an EMBL/GenBank/DDBJ whole genome shotgun (WGS) entry which is preliminary data.</text>
</comment>
<keyword evidence="11" id="KW-1185">Reference proteome</keyword>
<organism evidence="10 11">
    <name type="scientific">Marivirga lumbricoides</name>
    <dbReference type="NCBI Taxonomy" id="1046115"/>
    <lineage>
        <taxon>Bacteria</taxon>
        <taxon>Pseudomonadati</taxon>
        <taxon>Bacteroidota</taxon>
        <taxon>Cytophagia</taxon>
        <taxon>Cytophagales</taxon>
        <taxon>Marivirgaceae</taxon>
        <taxon>Marivirga</taxon>
    </lineage>
</organism>
<feature type="domain" description="Indole-3-glycerol phosphate synthase" evidence="9">
    <location>
        <begin position="4"/>
        <end position="254"/>
    </location>
</feature>
<dbReference type="Proteomes" id="UP000636010">
    <property type="component" value="Unassembled WGS sequence"/>
</dbReference>
<dbReference type="InterPro" id="IPR011060">
    <property type="entry name" value="RibuloseP-bd_barrel"/>
</dbReference>
<dbReference type="EC" id="4.1.1.48" evidence="3"/>
<evidence type="ECO:0000256" key="3">
    <source>
        <dbReference type="ARBA" id="ARBA00012362"/>
    </source>
</evidence>
<dbReference type="CDD" id="cd00331">
    <property type="entry name" value="IGPS"/>
    <property type="match status" value="1"/>
</dbReference>
<keyword evidence="8" id="KW-0456">Lyase</keyword>
<comment type="catalytic activity">
    <reaction evidence="1">
        <text>1-(2-carboxyphenylamino)-1-deoxy-D-ribulose 5-phosphate + H(+) = (1S,2R)-1-C-(indol-3-yl)glycerol 3-phosphate + CO2 + H2O</text>
        <dbReference type="Rhea" id="RHEA:23476"/>
        <dbReference type="ChEBI" id="CHEBI:15377"/>
        <dbReference type="ChEBI" id="CHEBI:15378"/>
        <dbReference type="ChEBI" id="CHEBI:16526"/>
        <dbReference type="ChEBI" id="CHEBI:58613"/>
        <dbReference type="ChEBI" id="CHEBI:58866"/>
        <dbReference type="EC" id="4.1.1.48"/>
    </reaction>
</comment>
<keyword evidence="6" id="KW-0822">Tryptophan biosynthesis</keyword>
<dbReference type="InterPro" id="IPR013785">
    <property type="entry name" value="Aldolase_TIM"/>
</dbReference>
<dbReference type="InterPro" id="IPR045186">
    <property type="entry name" value="Indole-3-glycerol_P_synth"/>
</dbReference>
<dbReference type="Gene3D" id="3.20.20.70">
    <property type="entry name" value="Aldolase class I"/>
    <property type="match status" value="1"/>
</dbReference>
<sequence length="272" mass="30026">MNTLDKIVAYKRDEVNEAKKLYPIELLKQKTYFNARPVSLSAYVKNEDKTGIIAEIKRKSPSEGFINQHISVEEVSIGYMQASSSALSVLTDGPSFGGSLKDLETARKFNYCPIIRKDFMLDAYQVYEAKAHGADAILLIASILSRSEAEELAGLARELGMEVLLEVHNQQEIDSHVGEYADLVGVNSRDLKTFSTNLETATALVKQIPASYVKIAESGIKTPEDALNLKNAGFDGFLIGTTFMRSARPEKTCQKFSAQLKFLMKQNATGKA</sequence>
<dbReference type="InterPro" id="IPR013798">
    <property type="entry name" value="Indole-3-glycerol_P_synth_dom"/>
</dbReference>
<keyword evidence="4" id="KW-0028">Amino-acid biosynthesis</keyword>
<proteinExistence type="predicted"/>
<protein>
    <recommendedName>
        <fullName evidence="3">indole-3-glycerol-phosphate synthase</fullName>
        <ecNumber evidence="3">4.1.1.48</ecNumber>
    </recommendedName>
</protein>
<comment type="pathway">
    <text evidence="2">Amino-acid biosynthesis; L-tryptophan biosynthesis; L-tryptophan from chorismate: step 4/5.</text>
</comment>
<dbReference type="Pfam" id="PF00218">
    <property type="entry name" value="IGPS"/>
    <property type="match status" value="1"/>
</dbReference>
<keyword evidence="7" id="KW-0057">Aromatic amino acid biosynthesis</keyword>
<dbReference type="PROSITE" id="PS00614">
    <property type="entry name" value="IGPS"/>
    <property type="match status" value="1"/>
</dbReference>
<evidence type="ECO:0000256" key="4">
    <source>
        <dbReference type="ARBA" id="ARBA00022605"/>
    </source>
</evidence>